<dbReference type="InterPro" id="IPR004358">
    <property type="entry name" value="Sig_transdc_His_kin-like_C"/>
</dbReference>
<dbReference type="AlphaFoldDB" id="A0A3R9NES4"/>
<dbReference type="Gene3D" id="3.30.565.10">
    <property type="entry name" value="Histidine kinase-like ATPase, C-terminal domain"/>
    <property type="match status" value="1"/>
</dbReference>
<evidence type="ECO:0000256" key="1">
    <source>
        <dbReference type="ARBA" id="ARBA00000085"/>
    </source>
</evidence>
<dbReference type="Gene3D" id="6.10.340.10">
    <property type="match status" value="1"/>
</dbReference>
<accession>A0A3R9NES4</accession>
<evidence type="ECO:0000256" key="6">
    <source>
        <dbReference type="ARBA" id="ARBA00022679"/>
    </source>
</evidence>
<keyword evidence="7 12" id="KW-0812">Transmembrane</keyword>
<dbReference type="EMBL" id="RWHU01000003">
    <property type="protein sequence ID" value="RSK68131.1"/>
    <property type="molecule type" value="Genomic_DNA"/>
</dbReference>
<dbReference type="SUPFAM" id="SSF47384">
    <property type="entry name" value="Homodimeric domain of signal transducing histidine kinase"/>
    <property type="match status" value="1"/>
</dbReference>
<evidence type="ECO:0000256" key="9">
    <source>
        <dbReference type="ARBA" id="ARBA00022989"/>
    </source>
</evidence>
<dbReference type="InterPro" id="IPR003660">
    <property type="entry name" value="HAMP_dom"/>
</dbReference>
<dbReference type="CDD" id="cd00082">
    <property type="entry name" value="HisKA"/>
    <property type="match status" value="1"/>
</dbReference>
<feature type="domain" description="Histidine kinase" evidence="13">
    <location>
        <begin position="262"/>
        <end position="473"/>
    </location>
</feature>
<dbReference type="PANTHER" id="PTHR45436">
    <property type="entry name" value="SENSOR HISTIDINE KINASE YKOH"/>
    <property type="match status" value="1"/>
</dbReference>
<dbReference type="PROSITE" id="PS50885">
    <property type="entry name" value="HAMP"/>
    <property type="match status" value="1"/>
</dbReference>
<dbReference type="NCBIfam" id="NF008312">
    <property type="entry name" value="PRK11100.1"/>
    <property type="match status" value="1"/>
</dbReference>
<dbReference type="SUPFAM" id="SSF103190">
    <property type="entry name" value="Sensory domain-like"/>
    <property type="match status" value="1"/>
</dbReference>
<dbReference type="Proteomes" id="UP000276389">
    <property type="component" value="Unassembled WGS sequence"/>
</dbReference>
<keyword evidence="5" id="KW-0597">Phosphoprotein</keyword>
<dbReference type="FunFam" id="1.10.287.130:FF:000051">
    <property type="entry name" value="Two-component system sensor histidine kinase CreC"/>
    <property type="match status" value="1"/>
</dbReference>
<evidence type="ECO:0000313" key="16">
    <source>
        <dbReference type="Proteomes" id="UP000276389"/>
    </source>
</evidence>
<evidence type="ECO:0000256" key="10">
    <source>
        <dbReference type="ARBA" id="ARBA00023012"/>
    </source>
</evidence>
<proteinExistence type="predicted"/>
<dbReference type="PROSITE" id="PS50109">
    <property type="entry name" value="HIS_KIN"/>
    <property type="match status" value="1"/>
</dbReference>
<keyword evidence="10" id="KW-0902">Two-component regulatory system</keyword>
<dbReference type="InterPro" id="IPR003661">
    <property type="entry name" value="HisK_dim/P_dom"/>
</dbReference>
<dbReference type="SMART" id="SM00304">
    <property type="entry name" value="HAMP"/>
    <property type="match status" value="1"/>
</dbReference>
<evidence type="ECO:0000256" key="12">
    <source>
        <dbReference type="SAM" id="Phobius"/>
    </source>
</evidence>
<dbReference type="Pfam" id="PF00512">
    <property type="entry name" value="HisKA"/>
    <property type="match status" value="1"/>
</dbReference>
<evidence type="ECO:0000256" key="2">
    <source>
        <dbReference type="ARBA" id="ARBA00004429"/>
    </source>
</evidence>
<dbReference type="Gene3D" id="3.30.450.20">
    <property type="entry name" value="PAS domain"/>
    <property type="match status" value="1"/>
</dbReference>
<comment type="catalytic activity">
    <reaction evidence="1">
        <text>ATP + protein L-histidine = ADP + protein N-phospho-L-histidine.</text>
        <dbReference type="EC" id="2.7.13.3"/>
    </reaction>
</comment>
<evidence type="ECO:0000256" key="4">
    <source>
        <dbReference type="ARBA" id="ARBA00022475"/>
    </source>
</evidence>
<feature type="transmembrane region" description="Helical" evidence="12">
    <location>
        <begin position="184"/>
        <end position="206"/>
    </location>
</feature>
<keyword evidence="4" id="KW-1003">Cell membrane</keyword>
<comment type="caution">
    <text evidence="15">The sequence shown here is derived from an EMBL/GenBank/DDBJ whole genome shotgun (WGS) entry which is preliminary data.</text>
</comment>
<gene>
    <name evidence="15" type="primary">creC</name>
    <name evidence="15" type="ORF">EJE24_10330</name>
</gene>
<evidence type="ECO:0000313" key="15">
    <source>
        <dbReference type="EMBL" id="RSK68131.1"/>
    </source>
</evidence>
<sequence length="474" mass="51530">MRIGMRLLLGYFLIVAIAAWFVLSIFVQEVKPGVRRATEGTLIDTATLLAEVGRDDLLSGDAQQGKLAQAFSRLHQRPFRANIGGIHKVRNEYHVYMTDARGKVVFDSAGQAVGKDYSRWNDVWLTLRGEYGARSTQSDPDDPQSTIMYVAAPVVDRGKIVGVLSVGKPNSAMAPVIHRSERRILWAGGALLGIALLIGLVVAWWINRSIGTLSRYADAVTTDTPLPLPNPGSSELRKLAQALENMRIRLEGKNYIEHYVHALTHELKSPIAAIRGAAEILTEQPPPPVAARFIDNILVQNARMQSLVEKLLTQARLENRVEIVPVSVDIDTLFTRLADARSAVLTAKNITLTSQGASLCVAGDPELLEQALGNLLDNAIDFTPPGGAIALAACEAQTQVLLTVTDSGSGIPDYALTRIFERFYSLPRSNGLKSSGLGLAFVQEVARLHQGSITLRNRDQGGATATLALHRHFT</sequence>
<dbReference type="InterPro" id="IPR003594">
    <property type="entry name" value="HATPase_dom"/>
</dbReference>
<evidence type="ECO:0000259" key="14">
    <source>
        <dbReference type="PROSITE" id="PS50885"/>
    </source>
</evidence>
<reference evidence="15 16" key="1">
    <citation type="submission" date="2018-12" db="EMBL/GenBank/DDBJ databases">
        <title>The Genome Submission of two Enterobacter spp. strains.</title>
        <authorList>
            <person name="Wu W."/>
            <person name="Wei L."/>
            <person name="Feng Y."/>
            <person name="Zong Z."/>
        </authorList>
    </citation>
    <scope>NUCLEOTIDE SEQUENCE [LARGE SCALE GENOMIC DNA]</scope>
    <source>
        <strain evidence="15 16">WCHEHu045002</strain>
    </source>
</reference>
<evidence type="ECO:0000256" key="8">
    <source>
        <dbReference type="ARBA" id="ARBA00022777"/>
    </source>
</evidence>
<dbReference type="SMART" id="SM00387">
    <property type="entry name" value="HATPase_c"/>
    <property type="match status" value="1"/>
</dbReference>
<dbReference type="Gene3D" id="1.10.287.130">
    <property type="match status" value="1"/>
</dbReference>
<evidence type="ECO:0000256" key="3">
    <source>
        <dbReference type="ARBA" id="ARBA00012438"/>
    </source>
</evidence>
<dbReference type="GO" id="GO:0005886">
    <property type="term" value="C:plasma membrane"/>
    <property type="evidence" value="ECO:0007669"/>
    <property type="project" value="UniProtKB-SubCell"/>
</dbReference>
<evidence type="ECO:0000259" key="13">
    <source>
        <dbReference type="PROSITE" id="PS50109"/>
    </source>
</evidence>
<dbReference type="InterPro" id="IPR005467">
    <property type="entry name" value="His_kinase_dom"/>
</dbReference>
<dbReference type="EC" id="2.7.13.3" evidence="3"/>
<evidence type="ECO:0000256" key="11">
    <source>
        <dbReference type="ARBA" id="ARBA00023136"/>
    </source>
</evidence>
<dbReference type="SUPFAM" id="SSF55874">
    <property type="entry name" value="ATPase domain of HSP90 chaperone/DNA topoisomerase II/histidine kinase"/>
    <property type="match status" value="1"/>
</dbReference>
<keyword evidence="6" id="KW-0808">Transferase</keyword>
<evidence type="ECO:0000256" key="7">
    <source>
        <dbReference type="ARBA" id="ARBA00022692"/>
    </source>
</evidence>
<dbReference type="InterPro" id="IPR036097">
    <property type="entry name" value="HisK_dim/P_sf"/>
</dbReference>
<name>A0A3R9NES4_9ENTR</name>
<comment type="subcellular location">
    <subcellularLocation>
        <location evidence="2">Cell inner membrane</location>
        <topology evidence="2">Multi-pass membrane protein</topology>
    </subcellularLocation>
</comment>
<evidence type="ECO:0000256" key="5">
    <source>
        <dbReference type="ARBA" id="ARBA00022553"/>
    </source>
</evidence>
<feature type="transmembrane region" description="Helical" evidence="12">
    <location>
        <begin position="6"/>
        <end position="27"/>
    </location>
</feature>
<dbReference type="Pfam" id="PF00672">
    <property type="entry name" value="HAMP"/>
    <property type="match status" value="1"/>
</dbReference>
<dbReference type="InterPro" id="IPR050428">
    <property type="entry name" value="TCS_sensor_his_kinase"/>
</dbReference>
<dbReference type="InterPro" id="IPR036890">
    <property type="entry name" value="HATPase_C_sf"/>
</dbReference>
<keyword evidence="9 12" id="KW-1133">Transmembrane helix</keyword>
<organism evidence="15 16">
    <name type="scientific">Enterobacter huaxiensis</name>
    <dbReference type="NCBI Taxonomy" id="2494702"/>
    <lineage>
        <taxon>Bacteria</taxon>
        <taxon>Pseudomonadati</taxon>
        <taxon>Pseudomonadota</taxon>
        <taxon>Gammaproteobacteria</taxon>
        <taxon>Enterobacterales</taxon>
        <taxon>Enterobacteriaceae</taxon>
        <taxon>Enterobacter</taxon>
    </lineage>
</organism>
<keyword evidence="8 15" id="KW-0418">Kinase</keyword>
<feature type="domain" description="HAMP" evidence="14">
    <location>
        <begin position="204"/>
        <end position="255"/>
    </location>
</feature>
<dbReference type="SMART" id="SM00388">
    <property type="entry name" value="HisKA"/>
    <property type="match status" value="1"/>
</dbReference>
<keyword evidence="11 12" id="KW-0472">Membrane</keyword>
<dbReference type="Pfam" id="PF02518">
    <property type="entry name" value="HATPase_c"/>
    <property type="match status" value="1"/>
</dbReference>
<dbReference type="InterPro" id="IPR029151">
    <property type="entry name" value="Sensor-like_sf"/>
</dbReference>
<dbReference type="PRINTS" id="PR00344">
    <property type="entry name" value="BCTRLSENSOR"/>
</dbReference>
<dbReference type="RefSeq" id="WP_125914412.1">
    <property type="nucleotide sequence ID" value="NZ_RWHU01000003.1"/>
</dbReference>
<dbReference type="PANTHER" id="PTHR45436:SF10">
    <property type="entry name" value="HISTIDINE KINASE"/>
    <property type="match status" value="1"/>
</dbReference>
<dbReference type="GO" id="GO:0000155">
    <property type="term" value="F:phosphorelay sensor kinase activity"/>
    <property type="evidence" value="ECO:0007669"/>
    <property type="project" value="InterPro"/>
</dbReference>
<protein>
    <recommendedName>
        <fullName evidence="3">histidine kinase</fullName>
        <ecNumber evidence="3">2.7.13.3</ecNumber>
    </recommendedName>
</protein>